<protein>
    <recommendedName>
        <fullName evidence="4">DUF2214 domain-containing protein</fullName>
    </recommendedName>
</protein>
<feature type="transmembrane region" description="Helical" evidence="1">
    <location>
        <begin position="95"/>
        <end position="113"/>
    </location>
</feature>
<dbReference type="OrthoDB" id="3536934at2"/>
<evidence type="ECO:0008006" key="4">
    <source>
        <dbReference type="Google" id="ProtNLM"/>
    </source>
</evidence>
<evidence type="ECO:0000256" key="1">
    <source>
        <dbReference type="SAM" id="Phobius"/>
    </source>
</evidence>
<dbReference type="AlphaFoldDB" id="A0A2U2N8K1"/>
<evidence type="ECO:0000313" key="3">
    <source>
        <dbReference type="Proteomes" id="UP000245474"/>
    </source>
</evidence>
<keyword evidence="1" id="KW-1133">Transmembrane helix</keyword>
<name>A0A2U2N8K1_9GAMM</name>
<organism evidence="2 3">
    <name type="scientific">Sediminicurvatus halobius</name>
    <dbReference type="NCBI Taxonomy" id="2182432"/>
    <lineage>
        <taxon>Bacteria</taxon>
        <taxon>Pseudomonadati</taxon>
        <taxon>Pseudomonadota</taxon>
        <taxon>Gammaproteobacteria</taxon>
        <taxon>Chromatiales</taxon>
        <taxon>Ectothiorhodospiraceae</taxon>
        <taxon>Sediminicurvatus</taxon>
    </lineage>
</organism>
<dbReference type="RefSeq" id="WP_109675452.1">
    <property type="nucleotide sequence ID" value="NZ_CP086615.1"/>
</dbReference>
<gene>
    <name evidence="2" type="ORF">DEM34_01275</name>
</gene>
<keyword evidence="3" id="KW-1185">Reference proteome</keyword>
<proteinExistence type="predicted"/>
<evidence type="ECO:0000313" key="2">
    <source>
        <dbReference type="EMBL" id="PWG65403.1"/>
    </source>
</evidence>
<keyword evidence="1" id="KW-0472">Membrane</keyword>
<feature type="transmembrane region" description="Helical" evidence="1">
    <location>
        <begin position="134"/>
        <end position="152"/>
    </location>
</feature>
<comment type="caution">
    <text evidence="2">The sequence shown here is derived from an EMBL/GenBank/DDBJ whole genome shotgun (WGS) entry which is preliminary data.</text>
</comment>
<feature type="transmembrane region" description="Helical" evidence="1">
    <location>
        <begin position="63"/>
        <end position="83"/>
    </location>
</feature>
<accession>A0A2U2N8K1</accession>
<dbReference type="EMBL" id="QFFI01000002">
    <property type="protein sequence ID" value="PWG65403.1"/>
    <property type="molecule type" value="Genomic_DNA"/>
</dbReference>
<feature type="transmembrane region" description="Helical" evidence="1">
    <location>
        <begin position="20"/>
        <end position="42"/>
    </location>
</feature>
<reference evidence="2 3" key="1">
    <citation type="submission" date="2018-05" db="EMBL/GenBank/DDBJ databases">
        <title>Spiribacter halobius sp. nov., a moderately halophilic bacterium isolated from marine solar saltern.</title>
        <authorList>
            <person name="Zheng W.-S."/>
            <person name="Lu D.-C."/>
            <person name="Du Z.-J."/>
        </authorList>
    </citation>
    <scope>NUCLEOTIDE SEQUENCE [LARGE SCALE GENOMIC DNA]</scope>
    <source>
        <strain evidence="2 3">E85</strain>
    </source>
</reference>
<sequence length="154" mass="16092">MELLAALEGSPLATALRQSVWAYPLVNAAHILGFALLVGAIVPLDLRLLGVWATEPAEGLARVLVPVAASGLLLAAIAGLLLFCARATEYAASPWFLGKMGLVGVGVANALAWRLRARRATPTARARLPGRTTAAVSLAGWLLTLLLGRLVGYF</sequence>
<keyword evidence="1" id="KW-0812">Transmembrane</keyword>
<dbReference type="Proteomes" id="UP000245474">
    <property type="component" value="Unassembled WGS sequence"/>
</dbReference>